<feature type="transmembrane region" description="Helical" evidence="5">
    <location>
        <begin position="181"/>
        <end position="206"/>
    </location>
</feature>
<dbReference type="InterPro" id="IPR018499">
    <property type="entry name" value="Tetraspanin/Peripherin"/>
</dbReference>
<evidence type="ECO:0000256" key="5">
    <source>
        <dbReference type="SAM" id="Phobius"/>
    </source>
</evidence>
<evidence type="ECO:0000256" key="2">
    <source>
        <dbReference type="ARBA" id="ARBA00022692"/>
    </source>
</evidence>
<evidence type="ECO:0000256" key="3">
    <source>
        <dbReference type="ARBA" id="ARBA00022989"/>
    </source>
</evidence>
<evidence type="ECO:0000313" key="6">
    <source>
        <dbReference type="EMBL" id="KAK8852397.1"/>
    </source>
</evidence>
<organism evidence="6 7">
    <name type="scientific">Tritrichomonas musculus</name>
    <dbReference type="NCBI Taxonomy" id="1915356"/>
    <lineage>
        <taxon>Eukaryota</taxon>
        <taxon>Metamonada</taxon>
        <taxon>Parabasalia</taxon>
        <taxon>Tritrichomonadida</taxon>
        <taxon>Tritrichomonadidae</taxon>
        <taxon>Tritrichomonas</taxon>
    </lineage>
</organism>
<dbReference type="Proteomes" id="UP001470230">
    <property type="component" value="Unassembled WGS sequence"/>
</dbReference>
<sequence>MGKKCGKLYPQDEKKMTIKIFGVLIVIHSFFGIGVCIYSTYSLQSVNITWFLPIDVITLLIAIAFLNLIILVVGLSSAISNASFAWSFFHAFMVILIFAEIMISYYTSNVKNVMNIARKAWINSEDDEKADIQNYLVCCGFSDYRDHASIPCPTKINSNEILNVTIGCKEQLYTLTTSICYMMIGFVFVSILFTVFLDFVGCSICLEPDLILYDEKTDSIINYSDRSDVMLPPICDPLFDKTNSYTESSI</sequence>
<comment type="subcellular location">
    <subcellularLocation>
        <location evidence="1">Membrane</location>
        <topology evidence="1">Multi-pass membrane protein</topology>
    </subcellularLocation>
</comment>
<reference evidence="6 7" key="1">
    <citation type="submission" date="2024-04" db="EMBL/GenBank/DDBJ databases">
        <title>Tritrichomonas musculus Genome.</title>
        <authorList>
            <person name="Alves-Ferreira E."/>
            <person name="Grigg M."/>
            <person name="Lorenzi H."/>
            <person name="Galac M."/>
        </authorList>
    </citation>
    <scope>NUCLEOTIDE SEQUENCE [LARGE SCALE GENOMIC DNA]</scope>
    <source>
        <strain evidence="6 7">EAF2021</strain>
    </source>
</reference>
<evidence type="ECO:0000313" key="7">
    <source>
        <dbReference type="Proteomes" id="UP001470230"/>
    </source>
</evidence>
<comment type="caution">
    <text evidence="6">The sequence shown here is derived from an EMBL/GenBank/DDBJ whole genome shotgun (WGS) entry which is preliminary data.</text>
</comment>
<gene>
    <name evidence="6" type="ORF">M9Y10_017371</name>
</gene>
<keyword evidence="4 5" id="KW-0472">Membrane</keyword>
<accession>A0ABR2HTH3</accession>
<keyword evidence="2 5" id="KW-0812">Transmembrane</keyword>
<feature type="transmembrane region" description="Helical" evidence="5">
    <location>
        <begin position="47"/>
        <end position="72"/>
    </location>
</feature>
<keyword evidence="3 5" id="KW-1133">Transmembrane helix</keyword>
<feature type="transmembrane region" description="Helical" evidence="5">
    <location>
        <begin position="84"/>
        <end position="106"/>
    </location>
</feature>
<name>A0ABR2HTH3_9EUKA</name>
<keyword evidence="7" id="KW-1185">Reference proteome</keyword>
<feature type="transmembrane region" description="Helical" evidence="5">
    <location>
        <begin position="20"/>
        <end position="41"/>
    </location>
</feature>
<proteinExistence type="predicted"/>
<protein>
    <recommendedName>
        <fullName evidence="8">Tetraspanin family protein</fullName>
    </recommendedName>
</protein>
<dbReference type="EMBL" id="JAPFFF010000023">
    <property type="protein sequence ID" value="KAK8852397.1"/>
    <property type="molecule type" value="Genomic_DNA"/>
</dbReference>
<evidence type="ECO:0008006" key="8">
    <source>
        <dbReference type="Google" id="ProtNLM"/>
    </source>
</evidence>
<dbReference type="Pfam" id="PF00335">
    <property type="entry name" value="Tetraspanin"/>
    <property type="match status" value="1"/>
</dbReference>
<evidence type="ECO:0000256" key="4">
    <source>
        <dbReference type="ARBA" id="ARBA00023136"/>
    </source>
</evidence>
<evidence type="ECO:0000256" key="1">
    <source>
        <dbReference type="ARBA" id="ARBA00004141"/>
    </source>
</evidence>